<evidence type="ECO:0000256" key="6">
    <source>
        <dbReference type="PROSITE-ProRule" id="PRU00842"/>
    </source>
</evidence>
<dbReference type="Gene3D" id="3.30.590.10">
    <property type="entry name" value="Glutamine synthetase/guanido kinase, catalytic domain"/>
    <property type="match status" value="2"/>
</dbReference>
<dbReference type="BRENDA" id="2.7.3.3">
    <property type="organism ID" value="6243"/>
</dbReference>
<reference evidence="11" key="1">
    <citation type="journal article" date="2014" name="Comp. Biochem. Physiol. B, Biochem. Mol. Biol.">
        <title>Two arginine kinases of Tetrahymena pyriformis: characterization and localization.</title>
        <authorList>
            <person name="Michibata J."/>
            <person name="Okazaki N."/>
            <person name="Motomura S."/>
            <person name="Uda K."/>
            <person name="Fujiwara S."/>
            <person name="Suzuki T."/>
        </authorList>
    </citation>
    <scope>NUCLEOTIDE SEQUENCE</scope>
    <source>
        <tissue evidence="11">Whole body</tissue>
    </source>
</reference>
<dbReference type="GO" id="GO:0005615">
    <property type="term" value="C:extracellular space"/>
    <property type="evidence" value="ECO:0007669"/>
    <property type="project" value="TreeGrafter"/>
</dbReference>
<dbReference type="InterPro" id="IPR022415">
    <property type="entry name" value="ATP-guanido_PTrfase_AS"/>
</dbReference>
<sequence length="716" mass="80845">MIPVCLLIDKLISSNKTVEQVDDFPNIAESSKSLVKKYLTKELYAQLKNVRDSSGYTLQQLIASGIANPDSSIGVYCGSTDSYRAFAPLLNKIINDYHSYHDDAKHVPSWDISSYNFEDFNTKHRGDYVVSTRVRIARNLAVVPLGCNISKEQRQEVERLANVAFNSFEGELKGTYYPLGKLTDQEKKQLKEDHFLFKEGDRFLKSCGCERDWPDARGIFHNPQKTFLVWVNEEDQFRIISMQNGGNLKEVFERLAKAHEIINKHAQFSITEHLGAITTCPTNLGTGMRASVHVKLPLLSADEKRFKAIAAKHFLDIRGIDGEHSESKGGVFDVSNKRRLGFSEAQCALDMYNGVNELIEVEKSLKAEIYPVFPESSKSLLKKYLTKELFEQLKHVKDNTGYTLQQLIASGLANPDSSIGVYAGSTDSYKVFAPLLDKIIEDYHNHGIDAKHVQSWDISAQNFEDFNTKHGGDFVVSTRVRIARNLAKVPLGTNISTEQRREVERLANQAFSSFEGELKGTYYALGKLTAAEKKQLKEDHFLFKEGDRFLKSCGCERDWPESRGIFHNPQKTFLVWVNEEDQFRIISMQNGGNLREVFERLAKAHEIINQHAEFSITDHLGAITTCPTNLGTGMRASVHVKLPLLSADEKRFKSIAEKHHLDIRGIDGEHSESKGGIFDVSNKRRLGHSEAQLAVDMYNGVNELIEVEKSLRAESN</sequence>
<protein>
    <submittedName>
        <fullName evidence="11">Arginine kinase 2</fullName>
    </submittedName>
</protein>
<evidence type="ECO:0000256" key="8">
    <source>
        <dbReference type="RuleBase" id="RU000505"/>
    </source>
</evidence>
<evidence type="ECO:0000256" key="3">
    <source>
        <dbReference type="ARBA" id="ARBA00022741"/>
    </source>
</evidence>
<evidence type="ECO:0000256" key="4">
    <source>
        <dbReference type="ARBA" id="ARBA00022777"/>
    </source>
</evidence>
<dbReference type="EMBL" id="AB758887">
    <property type="protein sequence ID" value="BAN85844.1"/>
    <property type="molecule type" value="mRNA"/>
</dbReference>
<dbReference type="InterPro" id="IPR022414">
    <property type="entry name" value="ATP-guanido_PTrfase_cat"/>
</dbReference>
<feature type="binding site" evidence="7">
    <location>
        <position position="584"/>
    </location>
    <ligand>
        <name>ATP</name>
        <dbReference type="ChEBI" id="CHEBI:30616"/>
    </ligand>
</feature>
<dbReference type="PROSITE" id="PS51510">
    <property type="entry name" value="PHOSPHAGEN_KINASE_C"/>
    <property type="match status" value="2"/>
</dbReference>
<dbReference type="SUPFAM" id="SSF55931">
    <property type="entry name" value="Glutamine synthetase/guanido kinase"/>
    <property type="match status" value="2"/>
</dbReference>
<dbReference type="GO" id="GO:0004054">
    <property type="term" value="F:arginine kinase activity"/>
    <property type="evidence" value="ECO:0007669"/>
    <property type="project" value="UniProtKB-ARBA"/>
</dbReference>
<dbReference type="GO" id="GO:0004111">
    <property type="term" value="F:creatine kinase activity"/>
    <property type="evidence" value="ECO:0007669"/>
    <property type="project" value="InterPro"/>
</dbReference>
<feature type="binding site" evidence="7">
    <location>
        <begin position="664"/>
        <end position="669"/>
    </location>
    <ligand>
        <name>ATP</name>
        <dbReference type="ChEBI" id="CHEBI:30616"/>
    </ligand>
</feature>
<dbReference type="SUPFAM" id="SSF48034">
    <property type="entry name" value="Guanido kinase N-terminal domain"/>
    <property type="match status" value="2"/>
</dbReference>
<dbReference type="FunFam" id="1.10.135.10:FF:000003">
    <property type="entry name" value="Three-domain arginine kinase"/>
    <property type="match status" value="2"/>
</dbReference>
<keyword evidence="3 7" id="KW-0547">Nucleotide-binding</keyword>
<proteinExistence type="evidence at transcript level"/>
<dbReference type="AlphaFoldDB" id="U3T2Y2"/>
<comment type="similarity">
    <text evidence="1 6 8">Belongs to the ATP:guanido phosphotransferase family.</text>
</comment>
<feature type="binding site" evidence="7">
    <location>
        <position position="194"/>
    </location>
    <ligand>
        <name>ATP</name>
        <dbReference type="ChEBI" id="CHEBI:30616"/>
    </ligand>
</feature>
<evidence type="ECO:0000256" key="2">
    <source>
        <dbReference type="ARBA" id="ARBA00022679"/>
    </source>
</evidence>
<dbReference type="CDD" id="cd07931">
    <property type="entry name" value="eukaryotic_phosphagen_kinases"/>
    <property type="match status" value="2"/>
</dbReference>
<dbReference type="PROSITE" id="PS00112">
    <property type="entry name" value="PHOSPHAGEN_KINASE"/>
    <property type="match status" value="2"/>
</dbReference>
<dbReference type="PANTHER" id="PTHR11547:SF38">
    <property type="entry name" value="ARGININE KINASE 1-RELATED"/>
    <property type="match status" value="1"/>
</dbReference>
<feature type="binding site" evidence="7">
    <location>
        <begin position="477"/>
        <end position="481"/>
    </location>
    <ligand>
        <name>ATP</name>
        <dbReference type="ChEBI" id="CHEBI:30616"/>
    </ligand>
</feature>
<evidence type="ECO:0000259" key="9">
    <source>
        <dbReference type="PROSITE" id="PS51509"/>
    </source>
</evidence>
<feature type="domain" description="Phosphagen kinase C-terminal" evidence="10">
    <location>
        <begin position="474"/>
        <end position="711"/>
    </location>
</feature>
<dbReference type="InterPro" id="IPR000749">
    <property type="entry name" value="ATP-guanido_PTrfase"/>
</dbReference>
<feature type="binding site" evidence="7">
    <location>
        <begin position="131"/>
        <end position="135"/>
    </location>
    <ligand>
        <name>ATP</name>
        <dbReference type="ChEBI" id="CHEBI:30616"/>
    </ligand>
</feature>
<evidence type="ECO:0000313" key="11">
    <source>
        <dbReference type="EMBL" id="BAN85844.1"/>
    </source>
</evidence>
<organism evidence="11">
    <name type="scientific">Tetrahymena pyriformis</name>
    <dbReference type="NCBI Taxonomy" id="5908"/>
    <lineage>
        <taxon>Eukaryota</taxon>
        <taxon>Sar</taxon>
        <taxon>Alveolata</taxon>
        <taxon>Ciliophora</taxon>
        <taxon>Intramacronucleata</taxon>
        <taxon>Oligohymenophorea</taxon>
        <taxon>Hymenostomatida</taxon>
        <taxon>Tetrahymenina</taxon>
        <taxon>Tetrahymenidae</taxon>
        <taxon>Tetrahymena</taxon>
    </lineage>
</organism>
<dbReference type="Gene3D" id="1.10.135.10">
    <property type="entry name" value="ATP:guanido phosphotransferase, N-terminal domain"/>
    <property type="match status" value="2"/>
</dbReference>
<evidence type="ECO:0000256" key="1">
    <source>
        <dbReference type="ARBA" id="ARBA00006798"/>
    </source>
</evidence>
<dbReference type="InterPro" id="IPR022413">
    <property type="entry name" value="ATP-guanido_PTrfase_N"/>
</dbReference>
<feature type="binding site" evidence="7">
    <location>
        <begin position="318"/>
        <end position="323"/>
    </location>
    <ligand>
        <name>ATP</name>
        <dbReference type="ChEBI" id="CHEBI:30616"/>
    </ligand>
</feature>
<dbReference type="PROSITE" id="PS51509">
    <property type="entry name" value="PHOSPHAGEN_KINASE_N"/>
    <property type="match status" value="2"/>
</dbReference>
<keyword evidence="5 7" id="KW-0067">ATP-binding</keyword>
<dbReference type="PANTHER" id="PTHR11547">
    <property type="entry name" value="ARGININE OR CREATINE KINASE"/>
    <property type="match status" value="1"/>
</dbReference>
<dbReference type="Pfam" id="PF00217">
    <property type="entry name" value="ATP-gua_Ptrans"/>
    <property type="match status" value="2"/>
</dbReference>
<feature type="domain" description="Phosphagen kinase N-terminal" evidence="9">
    <location>
        <begin position="362"/>
        <end position="445"/>
    </location>
</feature>
<feature type="binding site" evidence="7">
    <location>
        <begin position="635"/>
        <end position="639"/>
    </location>
    <ligand>
        <name>ATP</name>
        <dbReference type="ChEBI" id="CHEBI:30616"/>
    </ligand>
</feature>
<dbReference type="InterPro" id="IPR036802">
    <property type="entry name" value="ATP-guanido_PTrfase_N_sf"/>
</dbReference>
<evidence type="ECO:0000256" key="5">
    <source>
        <dbReference type="ARBA" id="ARBA00022840"/>
    </source>
</evidence>
<feature type="domain" description="Phosphagen kinase C-terminal" evidence="10">
    <location>
        <begin position="128"/>
        <end position="365"/>
    </location>
</feature>
<name>U3T2Y2_TETPY</name>
<keyword evidence="2 7" id="KW-0808">Transferase</keyword>
<dbReference type="GO" id="GO:0046314">
    <property type="term" value="P:phosphocreatine biosynthetic process"/>
    <property type="evidence" value="ECO:0007669"/>
    <property type="project" value="InterPro"/>
</dbReference>
<dbReference type="Pfam" id="PF02807">
    <property type="entry name" value="ATP-gua_PtransN"/>
    <property type="match status" value="2"/>
</dbReference>
<accession>U3T2Y2</accession>
<evidence type="ECO:0000259" key="10">
    <source>
        <dbReference type="PROSITE" id="PS51510"/>
    </source>
</evidence>
<gene>
    <name evidence="11" type="primary">AK2</name>
</gene>
<keyword evidence="4 7" id="KW-0418">Kinase</keyword>
<dbReference type="InterPro" id="IPR014746">
    <property type="entry name" value="Gln_synth/guanido_kin_cat_dom"/>
</dbReference>
<feature type="domain" description="Phosphagen kinase N-terminal" evidence="9">
    <location>
        <begin position="16"/>
        <end position="99"/>
    </location>
</feature>
<dbReference type="FunFam" id="3.30.590.10:FF:000006">
    <property type="entry name" value="Arginine kinase 1"/>
    <property type="match status" value="2"/>
</dbReference>
<dbReference type="GO" id="GO:0005524">
    <property type="term" value="F:ATP binding"/>
    <property type="evidence" value="ECO:0007669"/>
    <property type="project" value="UniProtKB-UniRule"/>
</dbReference>
<evidence type="ECO:0000256" key="7">
    <source>
        <dbReference type="PROSITE-ProRule" id="PRU00843"/>
    </source>
</evidence>
<feature type="binding site" evidence="7">
    <location>
        <begin position="289"/>
        <end position="293"/>
    </location>
    <ligand>
        <name>ATP</name>
        <dbReference type="ChEBI" id="CHEBI:30616"/>
    </ligand>
</feature>
<feature type="binding site" evidence="7">
    <location>
        <position position="540"/>
    </location>
    <ligand>
        <name>ATP</name>
        <dbReference type="ChEBI" id="CHEBI:30616"/>
    </ligand>
</feature>
<feature type="binding site" evidence="7">
    <location>
        <position position="238"/>
    </location>
    <ligand>
        <name>ATP</name>
        <dbReference type="ChEBI" id="CHEBI:30616"/>
    </ligand>
</feature>